<feature type="signal peptide" evidence="2">
    <location>
        <begin position="1"/>
        <end position="23"/>
    </location>
</feature>
<feature type="transmembrane region" description="Helical" evidence="1">
    <location>
        <begin position="39"/>
        <end position="62"/>
    </location>
</feature>
<dbReference type="AlphaFoldDB" id="A0A1F6F3V8"/>
<dbReference type="Proteomes" id="UP000177372">
    <property type="component" value="Unassembled WGS sequence"/>
</dbReference>
<reference evidence="3 4" key="1">
    <citation type="journal article" date="2016" name="Nat. Commun.">
        <title>Thousands of microbial genomes shed light on interconnected biogeochemical processes in an aquifer system.</title>
        <authorList>
            <person name="Anantharaman K."/>
            <person name="Brown C.T."/>
            <person name="Hug L.A."/>
            <person name="Sharon I."/>
            <person name="Castelle C.J."/>
            <person name="Probst A.J."/>
            <person name="Thomas B.C."/>
            <person name="Singh A."/>
            <person name="Wilkins M.J."/>
            <person name="Karaoz U."/>
            <person name="Brodie E.L."/>
            <person name="Williams K.H."/>
            <person name="Hubbard S.S."/>
            <person name="Banfield J.F."/>
        </authorList>
    </citation>
    <scope>NUCLEOTIDE SEQUENCE [LARGE SCALE GENOMIC DNA]</scope>
</reference>
<proteinExistence type="predicted"/>
<evidence type="ECO:0000256" key="1">
    <source>
        <dbReference type="SAM" id="Phobius"/>
    </source>
</evidence>
<comment type="caution">
    <text evidence="3">The sequence shown here is derived from an EMBL/GenBank/DDBJ whole genome shotgun (WGS) entry which is preliminary data.</text>
</comment>
<dbReference type="STRING" id="1798512.A3A39_01525"/>
<keyword evidence="1" id="KW-1133">Transmembrane helix</keyword>
<keyword evidence="1" id="KW-0812">Transmembrane</keyword>
<name>A0A1F6F3V8_9BACT</name>
<accession>A0A1F6F3V8</accession>
<feature type="chain" id="PRO_5009524347" evidence="2">
    <location>
        <begin position="24"/>
        <end position="123"/>
    </location>
</feature>
<feature type="transmembrane region" description="Helical" evidence="1">
    <location>
        <begin position="74"/>
        <end position="92"/>
    </location>
</feature>
<dbReference type="EMBL" id="MFLZ01000005">
    <property type="protein sequence ID" value="OGG80550.1"/>
    <property type="molecule type" value="Genomic_DNA"/>
</dbReference>
<organism evidence="3 4">
    <name type="scientific">Candidatus Kaiserbacteria bacterium RIFCSPLOWO2_01_FULL_54_13</name>
    <dbReference type="NCBI Taxonomy" id="1798512"/>
    <lineage>
        <taxon>Bacteria</taxon>
        <taxon>Candidatus Kaiseribacteriota</taxon>
    </lineage>
</organism>
<gene>
    <name evidence="3" type="ORF">A3A39_01525</name>
</gene>
<evidence type="ECO:0000256" key="2">
    <source>
        <dbReference type="SAM" id="SignalP"/>
    </source>
</evidence>
<keyword evidence="2" id="KW-0732">Signal</keyword>
<keyword evidence="1" id="KW-0472">Membrane</keyword>
<protein>
    <submittedName>
        <fullName evidence="3">Uncharacterized protein</fullName>
    </submittedName>
</protein>
<sequence length="123" mass="13430">MNSRIASSVLPFAALLIPALASAATLKDTLVLVSQILNGVIGLFITLAIVVFFWGLIKYLWSMDQENAHQGLKIMFWGLIAVFVMVSIWGIIRLLQNTLQVTSTDPIIPKGIVANPGGTYYPQ</sequence>
<evidence type="ECO:0000313" key="3">
    <source>
        <dbReference type="EMBL" id="OGG80550.1"/>
    </source>
</evidence>
<evidence type="ECO:0000313" key="4">
    <source>
        <dbReference type="Proteomes" id="UP000177372"/>
    </source>
</evidence>